<evidence type="ECO:0000313" key="2">
    <source>
        <dbReference type="EMBL" id="MBB6453847.1"/>
    </source>
</evidence>
<feature type="domain" description="Aminoglycoside phosphotransferase" evidence="1">
    <location>
        <begin position="27"/>
        <end position="261"/>
    </location>
</feature>
<gene>
    <name evidence="2" type="ORF">HNQ94_002298</name>
</gene>
<dbReference type="PANTHER" id="PTHR21310">
    <property type="entry name" value="AMINOGLYCOSIDE PHOSPHOTRANSFERASE-RELATED-RELATED"/>
    <property type="match status" value="1"/>
</dbReference>
<dbReference type="Pfam" id="PF01636">
    <property type="entry name" value="APH"/>
    <property type="match status" value="1"/>
</dbReference>
<dbReference type="SUPFAM" id="SSF56112">
    <property type="entry name" value="Protein kinase-like (PK-like)"/>
    <property type="match status" value="1"/>
</dbReference>
<dbReference type="GO" id="GO:0016301">
    <property type="term" value="F:kinase activity"/>
    <property type="evidence" value="ECO:0007669"/>
    <property type="project" value="UniProtKB-KW"/>
</dbReference>
<dbReference type="Gene3D" id="3.90.1200.10">
    <property type="match status" value="1"/>
</dbReference>
<evidence type="ECO:0000313" key="3">
    <source>
        <dbReference type="Proteomes" id="UP000581688"/>
    </source>
</evidence>
<proteinExistence type="predicted"/>
<dbReference type="InterPro" id="IPR011009">
    <property type="entry name" value="Kinase-like_dom_sf"/>
</dbReference>
<protein>
    <submittedName>
        <fullName evidence="2">Thiamine kinase-like enzyme</fullName>
    </submittedName>
</protein>
<dbReference type="PANTHER" id="PTHR21310:SF40">
    <property type="entry name" value="AMINOGLYCOSIDE PHOSPHOTRANSFERASE DOMAIN-CONTAINING PROTEIN-RELATED"/>
    <property type="match status" value="1"/>
</dbReference>
<reference evidence="2 3" key="1">
    <citation type="submission" date="2020-08" db="EMBL/GenBank/DDBJ databases">
        <title>Genomic Encyclopedia of Type Strains, Phase IV (KMG-IV): sequencing the most valuable type-strain genomes for metagenomic binning, comparative biology and taxonomic classification.</title>
        <authorList>
            <person name="Goeker M."/>
        </authorList>
    </citation>
    <scope>NUCLEOTIDE SEQUENCE [LARGE SCALE GENOMIC DNA]</scope>
    <source>
        <strain evidence="2 3">DSM 19612</strain>
    </source>
</reference>
<accession>A0A841Q678</accession>
<keyword evidence="2" id="KW-0808">Transferase</keyword>
<dbReference type="AlphaFoldDB" id="A0A841Q678"/>
<name>A0A841Q678_9BACI</name>
<dbReference type="Proteomes" id="UP000581688">
    <property type="component" value="Unassembled WGS sequence"/>
</dbReference>
<dbReference type="RefSeq" id="WP_174496608.1">
    <property type="nucleotide sequence ID" value="NZ_CADDWK010000008.1"/>
</dbReference>
<organism evidence="2 3">
    <name type="scientific">Salirhabdus euzebyi</name>
    <dbReference type="NCBI Taxonomy" id="394506"/>
    <lineage>
        <taxon>Bacteria</taxon>
        <taxon>Bacillati</taxon>
        <taxon>Bacillota</taxon>
        <taxon>Bacilli</taxon>
        <taxon>Bacillales</taxon>
        <taxon>Bacillaceae</taxon>
        <taxon>Salirhabdus</taxon>
    </lineage>
</organism>
<dbReference type="InterPro" id="IPR051678">
    <property type="entry name" value="AGP_Transferase"/>
</dbReference>
<evidence type="ECO:0000259" key="1">
    <source>
        <dbReference type="Pfam" id="PF01636"/>
    </source>
</evidence>
<keyword evidence="2" id="KW-0418">Kinase</keyword>
<sequence>MEWLVQVFKKLCKESNLGEIIGFPLSISGGLLHKMYAIETDKGKYAIKILNPQIMKRPDAMNNYVNSERIANLVSMKVPTAPAKILLNGDFLLKIDNHFFMIFDWIEGKTLKPNRVNSSHSEKIGSLLAEIHRTDFSELKIKEELGDNEQTIDWKSYIQKGQKSNAEWVELMLETVDQLYEWTSLANNANRMLCTNLVISHRDLDPKNVLWNNDNPVFIDWESAGYINPMHDLIETALYWSEEEIGKIDKEKFFAFINGYKKRYGEVQIDWSTVLENGFLGKLGWLEYNLRRSLWIECSDEEEQMMGTTQSIEAIKEIRDYAEKIPTLVEWLNDEV</sequence>
<keyword evidence="3" id="KW-1185">Reference proteome</keyword>
<dbReference type="InterPro" id="IPR002575">
    <property type="entry name" value="Aminoglycoside_PTrfase"/>
</dbReference>
<dbReference type="EMBL" id="JACHGH010000006">
    <property type="protein sequence ID" value="MBB6453847.1"/>
    <property type="molecule type" value="Genomic_DNA"/>
</dbReference>
<comment type="caution">
    <text evidence="2">The sequence shown here is derived from an EMBL/GenBank/DDBJ whole genome shotgun (WGS) entry which is preliminary data.</text>
</comment>